<name>A0A840ST58_9RHOB</name>
<comment type="caution">
    <text evidence="2">The sequence shown here is derived from an EMBL/GenBank/DDBJ whole genome shotgun (WGS) entry which is preliminary data.</text>
</comment>
<dbReference type="AlphaFoldDB" id="A0A840ST58"/>
<keyword evidence="3" id="KW-1185">Reference proteome</keyword>
<proteinExistence type="predicted"/>
<reference evidence="2 3" key="1">
    <citation type="submission" date="2020-08" db="EMBL/GenBank/DDBJ databases">
        <title>Genomic Encyclopedia of Type Strains, Phase IV (KMG-IV): sequencing the most valuable type-strain genomes for metagenomic binning, comparative biology and taxonomic classification.</title>
        <authorList>
            <person name="Goeker M."/>
        </authorList>
    </citation>
    <scope>NUCLEOTIDE SEQUENCE [LARGE SCALE GENOMIC DNA]</scope>
    <source>
        <strain evidence="2 3">DSM 101730</strain>
    </source>
</reference>
<evidence type="ECO:0000313" key="2">
    <source>
        <dbReference type="EMBL" id="MBB5222381.1"/>
    </source>
</evidence>
<gene>
    <name evidence="2" type="ORF">HNP73_002317</name>
</gene>
<evidence type="ECO:0000259" key="1">
    <source>
        <dbReference type="Pfam" id="PF20057"/>
    </source>
</evidence>
<dbReference type="RefSeq" id="WP_343063268.1">
    <property type="nucleotide sequence ID" value="NZ_JACHFM010000002.1"/>
</dbReference>
<dbReference type="EMBL" id="JACHFM010000002">
    <property type="protein sequence ID" value="MBB5222381.1"/>
    <property type="molecule type" value="Genomic_DNA"/>
</dbReference>
<dbReference type="Proteomes" id="UP000549457">
    <property type="component" value="Unassembled WGS sequence"/>
</dbReference>
<accession>A0A840ST58</accession>
<organism evidence="2 3">
    <name type="scientific">Amaricoccus macauensis</name>
    <dbReference type="NCBI Taxonomy" id="57001"/>
    <lineage>
        <taxon>Bacteria</taxon>
        <taxon>Pseudomonadati</taxon>
        <taxon>Pseudomonadota</taxon>
        <taxon>Alphaproteobacteria</taxon>
        <taxon>Rhodobacterales</taxon>
        <taxon>Paracoccaceae</taxon>
        <taxon>Amaricoccus</taxon>
    </lineage>
</organism>
<evidence type="ECO:0000313" key="3">
    <source>
        <dbReference type="Proteomes" id="UP000549457"/>
    </source>
</evidence>
<dbReference type="InterPro" id="IPR045599">
    <property type="entry name" value="DUF6456"/>
</dbReference>
<feature type="domain" description="DUF6456" evidence="1">
    <location>
        <begin position="243"/>
        <end position="378"/>
    </location>
</feature>
<dbReference type="Pfam" id="PF20057">
    <property type="entry name" value="DUF6456"/>
    <property type="match status" value="1"/>
</dbReference>
<sequence length="389" mass="42510">MLPDCQDDPRFPPSPEGCNPIPAWVPEAAATYLAHVSQGLPLRELARAKGCHASTVLRQVRRVETLRDDPLVDEALDRVAKTLAAAPAPMADIKEVLMAKPLRAADHRSDQRIEREARRILRRLCEKGAFLAVAPSMEKAVVLREVVPGRTNRIAVVDREVAHAFALQEWIVCDKAGKVACYTITTVGRAALKRLLTDERTGPRAVAGAKGFAEAQSPFQAQHRFFAERTVAADDGSGERRLRFNLAESPLLVLGRKRDKGGAAYLSADLIEAGERLREDFELAQMGPRVTQNWDKFLTAGSDRGTSGTRGPAEGPTDARARVAKAMEALGPGLSDIVFRICCFLEGLETAEKRLGWSARSGKVVLKIALERLALHYGIALTDTRRRAG</sequence>
<protein>
    <recommendedName>
        <fullName evidence="1">DUF6456 domain-containing protein</fullName>
    </recommendedName>
</protein>